<evidence type="ECO:0000256" key="1">
    <source>
        <dbReference type="SAM" id="SignalP"/>
    </source>
</evidence>
<name>A0A9X1ZF49_9GAMM</name>
<accession>A0A9X1ZF49</accession>
<dbReference type="Proteomes" id="UP001139293">
    <property type="component" value="Unassembled WGS sequence"/>
</dbReference>
<dbReference type="InterPro" id="IPR021379">
    <property type="entry name" value="DUF3012"/>
</dbReference>
<gene>
    <name evidence="2" type="ORF">L2740_15180</name>
</gene>
<keyword evidence="3" id="KW-1185">Reference proteome</keyword>
<feature type="chain" id="PRO_5040919478" evidence="1">
    <location>
        <begin position="24"/>
        <end position="58"/>
    </location>
</feature>
<dbReference type="PROSITE" id="PS51257">
    <property type="entry name" value="PROKAR_LIPOPROTEIN"/>
    <property type="match status" value="1"/>
</dbReference>
<feature type="signal peptide" evidence="1">
    <location>
        <begin position="1"/>
        <end position="23"/>
    </location>
</feature>
<proteinExistence type="predicted"/>
<evidence type="ECO:0000313" key="3">
    <source>
        <dbReference type="Proteomes" id="UP001139293"/>
    </source>
</evidence>
<dbReference type="Pfam" id="PF11216">
    <property type="entry name" value="DUF3012"/>
    <property type="match status" value="1"/>
</dbReference>
<sequence>MSLSKLSGLSLVCALVFGLSACAPEVGSEAWCKQMKEKPSGDWTANEATDYAKHCVFK</sequence>
<evidence type="ECO:0000313" key="2">
    <source>
        <dbReference type="EMBL" id="MCL1139887.1"/>
    </source>
</evidence>
<dbReference type="RefSeq" id="WP_248470220.1">
    <property type="nucleotide sequence ID" value="NZ_JAKILB010000010.1"/>
</dbReference>
<reference evidence="2" key="1">
    <citation type="submission" date="2022-01" db="EMBL/GenBank/DDBJ databases">
        <title>Whole genome-based taxonomy of the Shewanellaceae.</title>
        <authorList>
            <person name="Martin-Rodriguez A.J."/>
        </authorList>
    </citation>
    <scope>NUCLEOTIDE SEQUENCE</scope>
    <source>
        <strain evidence="2">KCTC 23973</strain>
    </source>
</reference>
<dbReference type="EMBL" id="JAKILB010000010">
    <property type="protein sequence ID" value="MCL1139887.1"/>
    <property type="molecule type" value="Genomic_DNA"/>
</dbReference>
<keyword evidence="1" id="KW-0732">Signal</keyword>
<dbReference type="AlphaFoldDB" id="A0A9X1ZF49"/>
<organism evidence="2 3">
    <name type="scientific">Shewanella pneumatophori</name>
    <dbReference type="NCBI Taxonomy" id="314092"/>
    <lineage>
        <taxon>Bacteria</taxon>
        <taxon>Pseudomonadati</taxon>
        <taxon>Pseudomonadota</taxon>
        <taxon>Gammaproteobacteria</taxon>
        <taxon>Alteromonadales</taxon>
        <taxon>Shewanellaceae</taxon>
        <taxon>Shewanella</taxon>
    </lineage>
</organism>
<comment type="caution">
    <text evidence="2">The sequence shown here is derived from an EMBL/GenBank/DDBJ whole genome shotgun (WGS) entry which is preliminary data.</text>
</comment>
<protein>
    <submittedName>
        <fullName evidence="2">DUF3012 domain-containing protein</fullName>
    </submittedName>
</protein>